<comment type="caution">
    <text evidence="8">The sequence shown here is derived from an EMBL/GenBank/DDBJ whole genome shotgun (WGS) entry which is preliminary data.</text>
</comment>
<dbReference type="InterPro" id="IPR036477">
    <property type="entry name" value="Formyl_transf_N_sf"/>
</dbReference>
<dbReference type="InterPro" id="IPR041711">
    <property type="entry name" value="Met-tRNA-FMT_N"/>
</dbReference>
<comment type="catalytic activity">
    <reaction evidence="5">
        <text>L-methionyl-tRNA(fMet) + (6R)-10-formyltetrahydrofolate = N-formyl-L-methionyl-tRNA(fMet) + (6S)-5,6,7,8-tetrahydrofolate + H(+)</text>
        <dbReference type="Rhea" id="RHEA:24380"/>
        <dbReference type="Rhea" id="RHEA-COMP:9952"/>
        <dbReference type="Rhea" id="RHEA-COMP:9953"/>
        <dbReference type="ChEBI" id="CHEBI:15378"/>
        <dbReference type="ChEBI" id="CHEBI:57453"/>
        <dbReference type="ChEBI" id="CHEBI:78530"/>
        <dbReference type="ChEBI" id="CHEBI:78844"/>
        <dbReference type="ChEBI" id="CHEBI:195366"/>
        <dbReference type="EC" id="2.1.2.9"/>
    </reaction>
</comment>
<keyword evidence="3 5" id="KW-0808">Transferase</keyword>
<evidence type="ECO:0000256" key="2">
    <source>
        <dbReference type="ARBA" id="ARBA00012261"/>
    </source>
</evidence>
<dbReference type="InterPro" id="IPR044135">
    <property type="entry name" value="Met-tRNA-FMT_C"/>
</dbReference>
<dbReference type="AlphaFoldDB" id="A0A3D3RAC2"/>
<proteinExistence type="inferred from homology"/>
<comment type="similarity">
    <text evidence="1 5">Belongs to the Fmt family.</text>
</comment>
<dbReference type="CDD" id="cd08704">
    <property type="entry name" value="Met_tRNA_FMT_C"/>
    <property type="match status" value="1"/>
</dbReference>
<reference evidence="8 9" key="1">
    <citation type="journal article" date="2018" name="Nat. Biotechnol.">
        <title>A standardized bacterial taxonomy based on genome phylogeny substantially revises the tree of life.</title>
        <authorList>
            <person name="Parks D.H."/>
            <person name="Chuvochina M."/>
            <person name="Waite D.W."/>
            <person name="Rinke C."/>
            <person name="Skarshewski A."/>
            <person name="Chaumeil P.A."/>
            <person name="Hugenholtz P."/>
        </authorList>
    </citation>
    <scope>NUCLEOTIDE SEQUENCE [LARGE SCALE GENOMIC DNA]</scope>
    <source>
        <strain evidence="8">UBA9375</strain>
    </source>
</reference>
<dbReference type="SUPFAM" id="SSF53328">
    <property type="entry name" value="Formyltransferase"/>
    <property type="match status" value="1"/>
</dbReference>
<name>A0A3D3RAC2_9PLAN</name>
<gene>
    <name evidence="5" type="primary">fmt</name>
    <name evidence="8" type="ORF">DIT97_19220</name>
</gene>
<dbReference type="GO" id="GO:0004479">
    <property type="term" value="F:methionyl-tRNA formyltransferase activity"/>
    <property type="evidence" value="ECO:0007669"/>
    <property type="project" value="UniProtKB-UniRule"/>
</dbReference>
<dbReference type="Pfam" id="PF00551">
    <property type="entry name" value="Formyl_trans_N"/>
    <property type="match status" value="1"/>
</dbReference>
<dbReference type="InterPro" id="IPR002376">
    <property type="entry name" value="Formyl_transf_N"/>
</dbReference>
<dbReference type="NCBIfam" id="TIGR00460">
    <property type="entry name" value="fmt"/>
    <property type="match status" value="1"/>
</dbReference>
<dbReference type="EMBL" id="DQAY01000115">
    <property type="protein sequence ID" value="HCO25048.1"/>
    <property type="molecule type" value="Genomic_DNA"/>
</dbReference>
<evidence type="ECO:0000259" key="7">
    <source>
        <dbReference type="Pfam" id="PF02911"/>
    </source>
</evidence>
<evidence type="ECO:0000256" key="5">
    <source>
        <dbReference type="HAMAP-Rule" id="MF_00182"/>
    </source>
</evidence>
<protein>
    <recommendedName>
        <fullName evidence="2 5">Methionyl-tRNA formyltransferase</fullName>
        <ecNumber evidence="2 5">2.1.2.9</ecNumber>
    </recommendedName>
</protein>
<dbReference type="EC" id="2.1.2.9" evidence="2 5"/>
<dbReference type="Pfam" id="PF02911">
    <property type="entry name" value="Formyl_trans_C"/>
    <property type="match status" value="1"/>
</dbReference>
<dbReference type="HAMAP" id="MF_00182">
    <property type="entry name" value="Formyl_trans"/>
    <property type="match status" value="1"/>
</dbReference>
<feature type="domain" description="Formyl transferase N-terminal" evidence="6">
    <location>
        <begin position="4"/>
        <end position="176"/>
    </location>
</feature>
<dbReference type="Proteomes" id="UP000263642">
    <property type="component" value="Unassembled WGS sequence"/>
</dbReference>
<dbReference type="InterPro" id="IPR005793">
    <property type="entry name" value="Formyl_trans_C"/>
</dbReference>
<dbReference type="GO" id="GO:0005829">
    <property type="term" value="C:cytosol"/>
    <property type="evidence" value="ECO:0007669"/>
    <property type="project" value="TreeGrafter"/>
</dbReference>
<accession>A0A3D3RAC2</accession>
<dbReference type="Gene3D" id="3.40.50.12230">
    <property type="match status" value="1"/>
</dbReference>
<evidence type="ECO:0000256" key="1">
    <source>
        <dbReference type="ARBA" id="ARBA00010699"/>
    </source>
</evidence>
<comment type="function">
    <text evidence="5">Attaches a formyl group to the free amino group of methionyl-tRNA(fMet). The formyl group appears to play a dual role in the initiator identity of N-formylmethionyl-tRNA by promoting its recognition by IF2 and preventing the misappropriation of this tRNA by the elongation apparatus.</text>
</comment>
<dbReference type="InterPro" id="IPR005794">
    <property type="entry name" value="Fmt"/>
</dbReference>
<dbReference type="InterPro" id="IPR011034">
    <property type="entry name" value="Formyl_transferase-like_C_sf"/>
</dbReference>
<keyword evidence="4 5" id="KW-0648">Protein biosynthesis</keyword>
<dbReference type="PANTHER" id="PTHR11138:SF5">
    <property type="entry name" value="METHIONYL-TRNA FORMYLTRANSFERASE, MITOCHONDRIAL"/>
    <property type="match status" value="1"/>
</dbReference>
<evidence type="ECO:0000256" key="3">
    <source>
        <dbReference type="ARBA" id="ARBA00022679"/>
    </source>
</evidence>
<evidence type="ECO:0000313" key="8">
    <source>
        <dbReference type="EMBL" id="HCO25048.1"/>
    </source>
</evidence>
<feature type="domain" description="Formyl transferase C-terminal" evidence="7">
    <location>
        <begin position="205"/>
        <end position="317"/>
    </location>
</feature>
<feature type="binding site" evidence="5">
    <location>
        <begin position="110"/>
        <end position="113"/>
    </location>
    <ligand>
        <name>(6S)-5,6,7,8-tetrahydrofolate</name>
        <dbReference type="ChEBI" id="CHEBI:57453"/>
    </ligand>
</feature>
<evidence type="ECO:0000256" key="4">
    <source>
        <dbReference type="ARBA" id="ARBA00022917"/>
    </source>
</evidence>
<evidence type="ECO:0000259" key="6">
    <source>
        <dbReference type="Pfam" id="PF00551"/>
    </source>
</evidence>
<dbReference type="PANTHER" id="PTHR11138">
    <property type="entry name" value="METHIONYL-TRNA FORMYLTRANSFERASE"/>
    <property type="match status" value="1"/>
</dbReference>
<sequence>MALKVVMMGTGTFAIPAFQALIDSQYEVLGLYTQPDRTGRGHHRHKNPMKELALEHGIPVFQPAKINTPESLEELSQLKADVLLVAAYGQILSQKLLDLPRLGAFNLHASLLPAYRGAAPILYAIRNGETMTGVSLFRIERALDSGPVAAMVETPIDPKETTGMLQDRLAELAAPLAMDVLDQIEQGTLVETPQDHAAATFAPTLDKQEGAIDWNQTAEQIACHVRAMQPWPSPFSFLLQSGHEPLRLLILDVEKLSKEALESLEIEPQSRELSPGTVVFSSTKRVVLCTGDGLLEIRQIQPQGKRAMEISQFLCGKQIRPGDVFGNPPPESD</sequence>
<evidence type="ECO:0000313" key="9">
    <source>
        <dbReference type="Proteomes" id="UP000263642"/>
    </source>
</evidence>
<dbReference type="CDD" id="cd08646">
    <property type="entry name" value="FMT_core_Met-tRNA-FMT_N"/>
    <property type="match status" value="1"/>
</dbReference>
<organism evidence="8 9">
    <name type="scientific">Gimesia maris</name>
    <dbReference type="NCBI Taxonomy" id="122"/>
    <lineage>
        <taxon>Bacteria</taxon>
        <taxon>Pseudomonadati</taxon>
        <taxon>Planctomycetota</taxon>
        <taxon>Planctomycetia</taxon>
        <taxon>Planctomycetales</taxon>
        <taxon>Planctomycetaceae</taxon>
        <taxon>Gimesia</taxon>
    </lineage>
</organism>
<dbReference type="SUPFAM" id="SSF50486">
    <property type="entry name" value="FMT C-terminal domain-like"/>
    <property type="match status" value="1"/>
</dbReference>